<dbReference type="EMBL" id="GBXM01021521">
    <property type="protein sequence ID" value="JAH87056.1"/>
    <property type="molecule type" value="Transcribed_RNA"/>
</dbReference>
<sequence length="45" mass="5364">MSSIILKLLTPVKLWFKQSWYGFCHGSLWLFVQSSPRDIHESHFL</sequence>
<dbReference type="AlphaFoldDB" id="A0A0E9W9S4"/>
<accession>A0A0E9W9S4</accession>
<organism evidence="1">
    <name type="scientific">Anguilla anguilla</name>
    <name type="common">European freshwater eel</name>
    <name type="synonym">Muraena anguilla</name>
    <dbReference type="NCBI Taxonomy" id="7936"/>
    <lineage>
        <taxon>Eukaryota</taxon>
        <taxon>Metazoa</taxon>
        <taxon>Chordata</taxon>
        <taxon>Craniata</taxon>
        <taxon>Vertebrata</taxon>
        <taxon>Euteleostomi</taxon>
        <taxon>Actinopterygii</taxon>
        <taxon>Neopterygii</taxon>
        <taxon>Teleostei</taxon>
        <taxon>Anguilliformes</taxon>
        <taxon>Anguillidae</taxon>
        <taxon>Anguilla</taxon>
    </lineage>
</organism>
<name>A0A0E9W9S4_ANGAN</name>
<proteinExistence type="predicted"/>
<protein>
    <submittedName>
        <fullName evidence="1">Uncharacterized protein</fullName>
    </submittedName>
</protein>
<reference evidence="1" key="1">
    <citation type="submission" date="2014-11" db="EMBL/GenBank/DDBJ databases">
        <authorList>
            <person name="Amaro Gonzalez C."/>
        </authorList>
    </citation>
    <scope>NUCLEOTIDE SEQUENCE</scope>
</reference>
<evidence type="ECO:0000313" key="1">
    <source>
        <dbReference type="EMBL" id="JAH87056.1"/>
    </source>
</evidence>
<reference evidence="1" key="2">
    <citation type="journal article" date="2015" name="Fish Shellfish Immunol.">
        <title>Early steps in the European eel (Anguilla anguilla)-Vibrio vulnificus interaction in the gills: Role of the RtxA13 toxin.</title>
        <authorList>
            <person name="Callol A."/>
            <person name="Pajuelo D."/>
            <person name="Ebbesson L."/>
            <person name="Teles M."/>
            <person name="MacKenzie S."/>
            <person name="Amaro C."/>
        </authorList>
    </citation>
    <scope>NUCLEOTIDE SEQUENCE</scope>
</reference>